<dbReference type="Pfam" id="PF08281">
    <property type="entry name" value="Sigma70_r4_2"/>
    <property type="match status" value="1"/>
</dbReference>
<dbReference type="EMBL" id="VHIR01000003">
    <property type="protein sequence ID" value="TQE44174.1"/>
    <property type="molecule type" value="Genomic_DNA"/>
</dbReference>
<dbReference type="NCBIfam" id="TIGR02937">
    <property type="entry name" value="sigma70-ECF"/>
    <property type="match status" value="1"/>
</dbReference>
<organism evidence="8 9">
    <name type="scientific">Corynebacterium phoceense</name>
    <dbReference type="NCBI Taxonomy" id="1686286"/>
    <lineage>
        <taxon>Bacteria</taxon>
        <taxon>Bacillati</taxon>
        <taxon>Actinomycetota</taxon>
        <taxon>Actinomycetes</taxon>
        <taxon>Mycobacteriales</taxon>
        <taxon>Corynebacteriaceae</taxon>
        <taxon>Corynebacterium</taxon>
    </lineage>
</organism>
<feature type="domain" description="RNA polymerase sigma-70 region 2" evidence="6">
    <location>
        <begin position="18"/>
        <end position="82"/>
    </location>
</feature>
<evidence type="ECO:0000256" key="1">
    <source>
        <dbReference type="ARBA" id="ARBA00010641"/>
    </source>
</evidence>
<accession>A0A540R9X7</accession>
<evidence type="ECO:0000256" key="4">
    <source>
        <dbReference type="ARBA" id="ARBA00023125"/>
    </source>
</evidence>
<dbReference type="RefSeq" id="WP_066485228.1">
    <property type="nucleotide sequence ID" value="NZ_JADPQA010000010.1"/>
</dbReference>
<evidence type="ECO:0000256" key="2">
    <source>
        <dbReference type="ARBA" id="ARBA00023015"/>
    </source>
</evidence>
<evidence type="ECO:0000259" key="6">
    <source>
        <dbReference type="Pfam" id="PF04542"/>
    </source>
</evidence>
<keyword evidence="3" id="KW-0731">Sigma factor</keyword>
<dbReference type="GO" id="GO:0006352">
    <property type="term" value="P:DNA-templated transcription initiation"/>
    <property type="evidence" value="ECO:0007669"/>
    <property type="project" value="InterPro"/>
</dbReference>
<dbReference type="SUPFAM" id="SSF88946">
    <property type="entry name" value="Sigma2 domain of RNA polymerase sigma factors"/>
    <property type="match status" value="1"/>
</dbReference>
<dbReference type="Proteomes" id="UP000318080">
    <property type="component" value="Unassembled WGS sequence"/>
</dbReference>
<evidence type="ECO:0000313" key="8">
    <source>
        <dbReference type="EMBL" id="TQE44174.1"/>
    </source>
</evidence>
<dbReference type="CDD" id="cd06171">
    <property type="entry name" value="Sigma70_r4"/>
    <property type="match status" value="1"/>
</dbReference>
<keyword evidence="9" id="KW-1185">Reference proteome</keyword>
<evidence type="ECO:0000259" key="7">
    <source>
        <dbReference type="Pfam" id="PF08281"/>
    </source>
</evidence>
<evidence type="ECO:0000313" key="9">
    <source>
        <dbReference type="Proteomes" id="UP000318080"/>
    </source>
</evidence>
<dbReference type="PANTHER" id="PTHR43133">
    <property type="entry name" value="RNA POLYMERASE ECF-TYPE SIGMA FACTO"/>
    <property type="match status" value="1"/>
</dbReference>
<dbReference type="InterPro" id="IPR013325">
    <property type="entry name" value="RNA_pol_sigma_r2"/>
</dbReference>
<dbReference type="InterPro" id="IPR039425">
    <property type="entry name" value="RNA_pol_sigma-70-like"/>
</dbReference>
<keyword evidence="2" id="KW-0805">Transcription regulation</keyword>
<dbReference type="GO" id="GO:0003677">
    <property type="term" value="F:DNA binding"/>
    <property type="evidence" value="ECO:0007669"/>
    <property type="project" value="UniProtKB-KW"/>
</dbReference>
<dbReference type="Gene3D" id="1.10.10.10">
    <property type="entry name" value="Winged helix-like DNA-binding domain superfamily/Winged helix DNA-binding domain"/>
    <property type="match status" value="1"/>
</dbReference>
<proteinExistence type="inferred from homology"/>
<dbReference type="AlphaFoldDB" id="A0A540R9X7"/>
<dbReference type="InterPro" id="IPR013324">
    <property type="entry name" value="RNA_pol_sigma_r3/r4-like"/>
</dbReference>
<dbReference type="InterPro" id="IPR014284">
    <property type="entry name" value="RNA_pol_sigma-70_dom"/>
</dbReference>
<dbReference type="STRING" id="1686286.GCA_900092335_01214"/>
<comment type="similarity">
    <text evidence="1">Belongs to the sigma-70 factor family. ECF subfamily.</text>
</comment>
<comment type="caution">
    <text evidence="8">The sequence shown here is derived from an EMBL/GenBank/DDBJ whole genome shotgun (WGS) entry which is preliminary data.</text>
</comment>
<dbReference type="InterPro" id="IPR036388">
    <property type="entry name" value="WH-like_DNA-bd_sf"/>
</dbReference>
<dbReference type="InterPro" id="IPR013249">
    <property type="entry name" value="RNA_pol_sigma70_r4_t2"/>
</dbReference>
<name>A0A540R9X7_9CORY</name>
<dbReference type="Gene3D" id="1.10.1740.10">
    <property type="match status" value="1"/>
</dbReference>
<feature type="domain" description="RNA polymerase sigma factor 70 region 4 type 2" evidence="7">
    <location>
        <begin position="109"/>
        <end position="160"/>
    </location>
</feature>
<dbReference type="SUPFAM" id="SSF88659">
    <property type="entry name" value="Sigma3 and sigma4 domains of RNA polymerase sigma factors"/>
    <property type="match status" value="1"/>
</dbReference>
<evidence type="ECO:0000256" key="3">
    <source>
        <dbReference type="ARBA" id="ARBA00023082"/>
    </source>
</evidence>
<dbReference type="PANTHER" id="PTHR43133:SF25">
    <property type="entry name" value="RNA POLYMERASE SIGMA FACTOR RFAY-RELATED"/>
    <property type="match status" value="1"/>
</dbReference>
<dbReference type="InterPro" id="IPR007627">
    <property type="entry name" value="RNA_pol_sigma70_r2"/>
</dbReference>
<dbReference type="GeneID" id="79852464"/>
<keyword evidence="4" id="KW-0238">DNA-binding</keyword>
<gene>
    <name evidence="8" type="ORF">EJK80_03320</name>
</gene>
<reference evidence="8 9" key="1">
    <citation type="submission" date="2019-06" db="EMBL/GenBank/DDBJ databases">
        <title>Draft genome of C. phoceense Strain 272.</title>
        <authorList>
            <person name="Pacheco L.G.C."/>
            <person name="Barberis C.M."/>
            <person name="Almuzara M.N."/>
            <person name="Traglia G.M."/>
            <person name="Santos C.S."/>
            <person name="Rocha D.J.P.G."/>
            <person name="Aguiar E.R.G.R."/>
            <person name="Vay C.A."/>
        </authorList>
    </citation>
    <scope>NUCLEOTIDE SEQUENCE [LARGE SCALE GENOMIC DNA]</scope>
    <source>
        <strain evidence="8 9">272</strain>
    </source>
</reference>
<dbReference type="Pfam" id="PF04542">
    <property type="entry name" value="Sigma70_r2"/>
    <property type="match status" value="1"/>
</dbReference>
<dbReference type="GO" id="GO:0016987">
    <property type="term" value="F:sigma factor activity"/>
    <property type="evidence" value="ECO:0007669"/>
    <property type="project" value="UniProtKB-KW"/>
</dbReference>
<protein>
    <submittedName>
        <fullName evidence="8">Sigma-70 family RNA polymerase sigma factor</fullName>
    </submittedName>
</protein>
<keyword evidence="5" id="KW-0804">Transcription</keyword>
<sequence length="170" mass="19282">MSVTYLPAARRKAFSEAFRAHYPAVRAFFARRAPAEHVEEFTADVFERAWGNFDQIEGDVLPWLYGVARNVLREHYRTQERRPRLVDLEQPEADPLAEDFASHSDLNLDINRALLTLSPAEREILTLHAWEGLTPAELAEVLGLTPTNARVRLHRARTSLARALDSAGSH</sequence>
<evidence type="ECO:0000256" key="5">
    <source>
        <dbReference type="ARBA" id="ARBA00023163"/>
    </source>
</evidence>